<evidence type="ECO:0000313" key="2">
    <source>
        <dbReference type="EMBL" id="CAK0825875.1"/>
    </source>
</evidence>
<accession>A0ABN9S6E3</accession>
<comment type="caution">
    <text evidence="2">The sequence shown here is derived from an EMBL/GenBank/DDBJ whole genome shotgun (WGS) entry which is preliminary data.</text>
</comment>
<reference evidence="2" key="1">
    <citation type="submission" date="2023-10" db="EMBL/GenBank/DDBJ databases">
        <authorList>
            <person name="Chen Y."/>
            <person name="Shah S."/>
            <person name="Dougan E. K."/>
            <person name="Thang M."/>
            <person name="Chan C."/>
        </authorList>
    </citation>
    <scope>NUCLEOTIDE SEQUENCE [LARGE SCALE GENOMIC DNA]</scope>
</reference>
<feature type="region of interest" description="Disordered" evidence="1">
    <location>
        <begin position="63"/>
        <end position="87"/>
    </location>
</feature>
<evidence type="ECO:0000256" key="1">
    <source>
        <dbReference type="SAM" id="MobiDB-lite"/>
    </source>
</evidence>
<evidence type="ECO:0000313" key="3">
    <source>
        <dbReference type="Proteomes" id="UP001189429"/>
    </source>
</evidence>
<sequence>MEKLQQEVKEAQEKLDRETVLLARQEEKPQQQNTRIDEISVPKAGQGWAATVAFLEQATKCLRDRNADPKRTDAPRHAQQQQQVEEDRAKVAADEAAEKKGFFTVNANAIGTLERALRSMRYTHTSPATTAQELQASPRTLPCFVQRTQKEGWRLGIATSVRAKAGGRSAGVLPATVRPNSMGYAKGLAAWDISPHESKGHLAIGWIDSLGKQGVSTGTAYIWASEGMTDRNKAILRNSTTAAMAAAR</sequence>
<feature type="compositionally biased region" description="Basic and acidic residues" evidence="1">
    <location>
        <begin position="63"/>
        <end position="76"/>
    </location>
</feature>
<organism evidence="2 3">
    <name type="scientific">Prorocentrum cordatum</name>
    <dbReference type="NCBI Taxonomy" id="2364126"/>
    <lineage>
        <taxon>Eukaryota</taxon>
        <taxon>Sar</taxon>
        <taxon>Alveolata</taxon>
        <taxon>Dinophyceae</taxon>
        <taxon>Prorocentrales</taxon>
        <taxon>Prorocentraceae</taxon>
        <taxon>Prorocentrum</taxon>
    </lineage>
</organism>
<dbReference type="EMBL" id="CAUYUJ010009113">
    <property type="protein sequence ID" value="CAK0825875.1"/>
    <property type="molecule type" value="Genomic_DNA"/>
</dbReference>
<gene>
    <name evidence="2" type="ORF">PCOR1329_LOCUS25889</name>
</gene>
<name>A0ABN9S6E3_9DINO</name>
<keyword evidence="3" id="KW-1185">Reference proteome</keyword>
<proteinExistence type="predicted"/>
<protein>
    <submittedName>
        <fullName evidence="2">Uncharacterized protein</fullName>
    </submittedName>
</protein>
<feature type="region of interest" description="Disordered" evidence="1">
    <location>
        <begin position="1"/>
        <end position="39"/>
    </location>
</feature>
<dbReference type="Proteomes" id="UP001189429">
    <property type="component" value="Unassembled WGS sequence"/>
</dbReference>